<dbReference type="EMBL" id="BMXY01000001">
    <property type="protein sequence ID" value="GGZ60218.1"/>
    <property type="molecule type" value="Genomic_DNA"/>
</dbReference>
<comment type="caution">
    <text evidence="10">The sequence shown here is derived from an EMBL/GenBank/DDBJ whole genome shotgun (WGS) entry which is preliminary data.</text>
</comment>
<dbReference type="InterPro" id="IPR036590">
    <property type="entry name" value="SRAP-like"/>
</dbReference>
<keyword evidence="7" id="KW-0456">Lyase</keyword>
<dbReference type="SUPFAM" id="SSF143081">
    <property type="entry name" value="BB1717-like"/>
    <property type="match status" value="1"/>
</dbReference>
<keyword evidence="5" id="KW-0190">Covalent protein-DNA linkage</keyword>
<gene>
    <name evidence="10" type="ORF">GCM10008101_12570</name>
</gene>
<evidence type="ECO:0000256" key="9">
    <source>
        <dbReference type="SAM" id="MobiDB-lite"/>
    </source>
</evidence>
<evidence type="ECO:0000256" key="4">
    <source>
        <dbReference type="ARBA" id="ARBA00022801"/>
    </source>
</evidence>
<comment type="similarity">
    <text evidence="1 8">Belongs to the SOS response-associated peptidase family.</text>
</comment>
<protein>
    <recommendedName>
        <fullName evidence="8">Abasic site processing protein</fullName>
        <ecNumber evidence="8">3.4.-.-</ecNumber>
    </recommendedName>
</protein>
<keyword evidence="2 8" id="KW-0645">Protease</keyword>
<proteinExistence type="inferred from homology"/>
<dbReference type="PANTHER" id="PTHR13604">
    <property type="entry name" value="DC12-RELATED"/>
    <property type="match status" value="1"/>
</dbReference>
<keyword evidence="11" id="KW-1185">Reference proteome</keyword>
<dbReference type="EC" id="3.4.-.-" evidence="8"/>
<evidence type="ECO:0000256" key="5">
    <source>
        <dbReference type="ARBA" id="ARBA00023124"/>
    </source>
</evidence>
<organism evidence="10 11">
    <name type="scientific">Cognatilysobacter xinjiangensis</name>
    <dbReference type="NCBI Taxonomy" id="546892"/>
    <lineage>
        <taxon>Bacteria</taxon>
        <taxon>Pseudomonadati</taxon>
        <taxon>Pseudomonadota</taxon>
        <taxon>Gammaproteobacteria</taxon>
        <taxon>Lysobacterales</taxon>
        <taxon>Lysobacteraceae</taxon>
        <taxon>Cognatilysobacter</taxon>
    </lineage>
</organism>
<name>A0ABQ3BWQ6_9GAMM</name>
<evidence type="ECO:0000256" key="6">
    <source>
        <dbReference type="ARBA" id="ARBA00023125"/>
    </source>
</evidence>
<evidence type="ECO:0000256" key="1">
    <source>
        <dbReference type="ARBA" id="ARBA00008136"/>
    </source>
</evidence>
<evidence type="ECO:0000313" key="10">
    <source>
        <dbReference type="EMBL" id="GGZ60218.1"/>
    </source>
</evidence>
<evidence type="ECO:0000256" key="7">
    <source>
        <dbReference type="ARBA" id="ARBA00023239"/>
    </source>
</evidence>
<dbReference type="PANTHER" id="PTHR13604:SF0">
    <property type="entry name" value="ABASIC SITE PROCESSING PROTEIN HMCES"/>
    <property type="match status" value="1"/>
</dbReference>
<evidence type="ECO:0000256" key="3">
    <source>
        <dbReference type="ARBA" id="ARBA00022763"/>
    </source>
</evidence>
<dbReference type="Pfam" id="PF02586">
    <property type="entry name" value="SRAP"/>
    <property type="match status" value="1"/>
</dbReference>
<evidence type="ECO:0000256" key="8">
    <source>
        <dbReference type="RuleBase" id="RU364100"/>
    </source>
</evidence>
<feature type="compositionally biased region" description="Acidic residues" evidence="9">
    <location>
        <begin position="207"/>
        <end position="221"/>
    </location>
</feature>
<keyword evidence="4 8" id="KW-0378">Hydrolase</keyword>
<sequence length="221" mass="24730">MAAALAAAPERYNVAVRKPASIVLDRGDGAAVEDAVWGLVPSWSKTPDTKYTTVTARLERAPTSRIYRSAWEKRRCVVPMTGYYKWDRTQKPARPYFIQARDGRALFAAGLWDRWPADEPDLLTFTVLTMPNDAIPAPLVPDGPVFLPAVEAEAWLAGPRWPTRFLARLRQPALEAYEVSRRVRSAEVDDYTLLEPADAAGDMPAEPSDEAWLDEEDEDID</sequence>
<dbReference type="InterPro" id="IPR003738">
    <property type="entry name" value="SRAP"/>
</dbReference>
<accession>A0ABQ3BWQ6</accession>
<keyword evidence="3" id="KW-0227">DNA damage</keyword>
<evidence type="ECO:0000256" key="2">
    <source>
        <dbReference type="ARBA" id="ARBA00022670"/>
    </source>
</evidence>
<dbReference type="Proteomes" id="UP000643403">
    <property type="component" value="Unassembled WGS sequence"/>
</dbReference>
<feature type="region of interest" description="Disordered" evidence="9">
    <location>
        <begin position="194"/>
        <end position="221"/>
    </location>
</feature>
<dbReference type="Gene3D" id="3.90.1680.10">
    <property type="entry name" value="SOS response associated peptidase-like"/>
    <property type="match status" value="1"/>
</dbReference>
<evidence type="ECO:0000313" key="11">
    <source>
        <dbReference type="Proteomes" id="UP000643403"/>
    </source>
</evidence>
<reference evidence="11" key="1">
    <citation type="journal article" date="2019" name="Int. J. Syst. Evol. Microbiol.">
        <title>The Global Catalogue of Microorganisms (GCM) 10K type strain sequencing project: providing services to taxonomists for standard genome sequencing and annotation.</title>
        <authorList>
            <consortium name="The Broad Institute Genomics Platform"/>
            <consortium name="The Broad Institute Genome Sequencing Center for Infectious Disease"/>
            <person name="Wu L."/>
            <person name="Ma J."/>
        </authorList>
    </citation>
    <scope>NUCLEOTIDE SEQUENCE [LARGE SCALE GENOMIC DNA]</scope>
    <source>
        <strain evidence="11">KCTC 22558</strain>
    </source>
</reference>
<keyword evidence="6" id="KW-0238">DNA-binding</keyword>